<feature type="coiled-coil region" evidence="2">
    <location>
        <begin position="70"/>
        <end position="97"/>
    </location>
</feature>
<proteinExistence type="predicted"/>
<dbReference type="OrthoDB" id="6766775at2759"/>
<dbReference type="Proteomes" id="UP000504629">
    <property type="component" value="Unplaced"/>
</dbReference>
<evidence type="ECO:0000259" key="3">
    <source>
        <dbReference type="Pfam" id="PF21773"/>
    </source>
</evidence>
<feature type="domain" description="ODAD1 central coiled coil region" evidence="3">
    <location>
        <begin position="3"/>
        <end position="233"/>
    </location>
</feature>
<evidence type="ECO:0000256" key="1">
    <source>
        <dbReference type="ARBA" id="ARBA00023054"/>
    </source>
</evidence>
<dbReference type="RefSeq" id="XP_028028075.1">
    <property type="nucleotide sequence ID" value="XM_028172274.1"/>
</dbReference>
<accession>A0A6J2JEW0</accession>
<dbReference type="InterPro" id="IPR049258">
    <property type="entry name" value="ODAD1_CC"/>
</dbReference>
<evidence type="ECO:0000313" key="4">
    <source>
        <dbReference type="Proteomes" id="UP000504629"/>
    </source>
</evidence>
<name>A0A6J2JEW0_BOMMA</name>
<protein>
    <submittedName>
        <fullName evidence="5">Coiled-coil domain-containing protein 63-like</fullName>
    </submittedName>
</protein>
<dbReference type="Pfam" id="PF21773">
    <property type="entry name" value="ODAD1_CC"/>
    <property type="match status" value="1"/>
</dbReference>
<reference evidence="5" key="1">
    <citation type="submission" date="2025-08" db="UniProtKB">
        <authorList>
            <consortium name="RefSeq"/>
        </authorList>
    </citation>
    <scope>IDENTIFICATION</scope>
    <source>
        <tissue evidence="5">Silk gland</tissue>
    </source>
</reference>
<dbReference type="InterPro" id="IPR051876">
    <property type="entry name" value="ODA-DC/CCD"/>
</dbReference>
<keyword evidence="1 2" id="KW-0175">Coiled coil</keyword>
<dbReference type="KEGG" id="bman:114241452"/>
<evidence type="ECO:0000256" key="2">
    <source>
        <dbReference type="SAM" id="Coils"/>
    </source>
</evidence>
<dbReference type="PANTHER" id="PTHR21694:SF18">
    <property type="entry name" value="COILED-COIL DOMAIN-CONTAINING PROTEIN 63"/>
    <property type="match status" value="1"/>
</dbReference>
<sequence>MMNSLSKGKKFLTDLFESSTLAYDQRDEWCTKLKSTQEKGKMDQMLQVQEMRELKKAYDNEIKLYNFLAKKGLKRINMKQEERAEEEKRLKEEEEINLLHGHLKILRDIYDYTKETDIENIIEDFEMREQENFSIYKLLNDFCAENQVLSHEVTKLRRDIDDRRDWNDMMSGKREEQLDNLNKELKIQMTKTREMKDKHDERKQLIDSTMEKISDIFKMLDCSIEPYQNLLGDKEPSLNTFDLSLRLINEKIKEYIHCAYYYVSVARLLERKTSAEEGEIDFITLEEVHGEVRTTGSVLAAPDWDSSPDRDVSCRSKTGGPPFPNTIISILENIIGKLDFHKIGLCIKGEYLSHLRFADDLALLSETAGQMQHMIETQHQASIKVGLEMNLIKTKIMTNNRWKNPITINGEPLKYEKC</sequence>
<dbReference type="AlphaFoldDB" id="A0A6J2JEW0"/>
<organism evidence="4 5">
    <name type="scientific">Bombyx mandarina</name>
    <name type="common">Wild silk moth</name>
    <name type="synonym">Wild silkworm</name>
    <dbReference type="NCBI Taxonomy" id="7092"/>
    <lineage>
        <taxon>Eukaryota</taxon>
        <taxon>Metazoa</taxon>
        <taxon>Ecdysozoa</taxon>
        <taxon>Arthropoda</taxon>
        <taxon>Hexapoda</taxon>
        <taxon>Insecta</taxon>
        <taxon>Pterygota</taxon>
        <taxon>Neoptera</taxon>
        <taxon>Endopterygota</taxon>
        <taxon>Lepidoptera</taxon>
        <taxon>Glossata</taxon>
        <taxon>Ditrysia</taxon>
        <taxon>Bombycoidea</taxon>
        <taxon>Bombycidae</taxon>
        <taxon>Bombycinae</taxon>
        <taxon>Bombyx</taxon>
    </lineage>
</organism>
<dbReference type="PANTHER" id="PTHR21694">
    <property type="entry name" value="COILED-COIL DOMAIN-CONTAINING PROTEIN 63"/>
    <property type="match status" value="1"/>
</dbReference>
<gene>
    <name evidence="5" type="primary">LOC114241452</name>
</gene>
<evidence type="ECO:0000313" key="5">
    <source>
        <dbReference type="RefSeq" id="XP_028028075.1"/>
    </source>
</evidence>
<keyword evidence="4" id="KW-1185">Reference proteome</keyword>
<dbReference type="GeneID" id="114241452"/>